<gene>
    <name evidence="1" type="ORF">SAMN02745775_11694</name>
</gene>
<dbReference type="OrthoDB" id="7766037at2"/>
<protein>
    <submittedName>
        <fullName evidence="1">RNA polymerase sigma-70 factor, ECF subfamily</fullName>
    </submittedName>
</protein>
<organism evidence="1 2">
    <name type="scientific">Falsiroseomonas stagni DSM 19981</name>
    <dbReference type="NCBI Taxonomy" id="1123062"/>
    <lineage>
        <taxon>Bacteria</taxon>
        <taxon>Pseudomonadati</taxon>
        <taxon>Pseudomonadota</taxon>
        <taxon>Alphaproteobacteria</taxon>
        <taxon>Acetobacterales</taxon>
        <taxon>Roseomonadaceae</taxon>
        <taxon>Falsiroseomonas</taxon>
    </lineage>
</organism>
<name>A0A1I4EI90_9PROT</name>
<evidence type="ECO:0000313" key="2">
    <source>
        <dbReference type="Proteomes" id="UP000199473"/>
    </source>
</evidence>
<accession>A0A1I4EI90</accession>
<dbReference type="AlphaFoldDB" id="A0A1I4EI90"/>
<dbReference type="RefSeq" id="WP_092962920.1">
    <property type="nucleotide sequence ID" value="NZ_FOSQ01000016.1"/>
</dbReference>
<dbReference type="EMBL" id="FOSQ01000016">
    <property type="protein sequence ID" value="SFL05452.1"/>
    <property type="molecule type" value="Genomic_DNA"/>
</dbReference>
<keyword evidence="2" id="KW-1185">Reference proteome</keyword>
<sequence length="190" mass="20840">MPFTPTRPETNALQRSADRVALRIIRTCRIPRHEQEDLRQDLLTDLFARLKGFDPARGDLGAFAAACFDHRAIRLTERILRGRATMAPISLDDPQPGGQGLTIGDSVAEADGYGAWLGQPTDAFAAVERRIDLDRALGTLPAETLPLCAELTERSPHELAKASPTSRATLYRHLRELRLRLLVAGIPAAA</sequence>
<evidence type="ECO:0000313" key="1">
    <source>
        <dbReference type="EMBL" id="SFL05452.1"/>
    </source>
</evidence>
<reference evidence="1 2" key="1">
    <citation type="submission" date="2016-10" db="EMBL/GenBank/DDBJ databases">
        <authorList>
            <person name="de Groot N.N."/>
        </authorList>
    </citation>
    <scope>NUCLEOTIDE SEQUENCE [LARGE SCALE GENOMIC DNA]</scope>
    <source>
        <strain evidence="1 2">DSM 19981</strain>
    </source>
</reference>
<dbReference type="STRING" id="1123062.SAMN02745775_11694"/>
<dbReference type="Proteomes" id="UP000199473">
    <property type="component" value="Unassembled WGS sequence"/>
</dbReference>
<proteinExistence type="predicted"/>